<protein>
    <submittedName>
        <fullName evidence="1">PIG-L family deacetylase</fullName>
    </submittedName>
</protein>
<dbReference type="AlphaFoldDB" id="A0A934KLR1"/>
<dbReference type="InterPro" id="IPR024078">
    <property type="entry name" value="LmbE-like_dom_sf"/>
</dbReference>
<dbReference type="RefSeq" id="WP_199600655.1">
    <property type="nucleotide sequence ID" value="NZ_JAEHJZ010000034.1"/>
</dbReference>
<evidence type="ECO:0000313" key="1">
    <source>
        <dbReference type="EMBL" id="MBJ7881736.1"/>
    </source>
</evidence>
<reference evidence="1 2" key="1">
    <citation type="submission" date="2020-09" db="EMBL/GenBank/DDBJ databases">
        <title>Draft genome of Gelidibacter salicanalis PAMC21136.</title>
        <authorList>
            <person name="Park H."/>
        </authorList>
    </citation>
    <scope>NUCLEOTIDE SEQUENCE [LARGE SCALE GENOMIC DNA]</scope>
    <source>
        <strain evidence="1 2">PAMC21136</strain>
    </source>
</reference>
<accession>A0A934KLR1</accession>
<sequence length="218" mass="25510">MEPNKLNAVLVAHPDDETLWCGGEILMHPKDHWFVVSLCRKYDSDRAPKFRKALVNYGAYGIMGDLEDGPEQDPLASKTIEDLILKLLPQNHYDLIITHSPFGEYTRHLRHEEVGKAVINLWYEKKLSTNTLWLFAYEDGNKSYYPRAIEGAHLCKKLPLKIWLQKYRMITDIYGFEKSGFEAKATPEKEAFWQFRSPEEALTWVDQKRSKEKLLKKH</sequence>
<dbReference type="Proteomes" id="UP000662373">
    <property type="component" value="Unassembled WGS sequence"/>
</dbReference>
<organism evidence="1 2">
    <name type="scientific">Gelidibacter salicanalis</name>
    <dbReference type="NCBI Taxonomy" id="291193"/>
    <lineage>
        <taxon>Bacteria</taxon>
        <taxon>Pseudomonadati</taxon>
        <taxon>Bacteroidota</taxon>
        <taxon>Flavobacteriia</taxon>
        <taxon>Flavobacteriales</taxon>
        <taxon>Flavobacteriaceae</taxon>
        <taxon>Gelidibacter</taxon>
    </lineage>
</organism>
<dbReference type="SUPFAM" id="SSF102588">
    <property type="entry name" value="LmbE-like"/>
    <property type="match status" value="1"/>
</dbReference>
<comment type="caution">
    <text evidence="1">The sequence shown here is derived from an EMBL/GenBank/DDBJ whole genome shotgun (WGS) entry which is preliminary data.</text>
</comment>
<dbReference type="Gene3D" id="3.40.50.10320">
    <property type="entry name" value="LmbE-like"/>
    <property type="match status" value="1"/>
</dbReference>
<keyword evidence="2" id="KW-1185">Reference proteome</keyword>
<gene>
    <name evidence="1" type="ORF">JEM65_13950</name>
</gene>
<name>A0A934KLR1_9FLAO</name>
<proteinExistence type="predicted"/>
<evidence type="ECO:0000313" key="2">
    <source>
        <dbReference type="Proteomes" id="UP000662373"/>
    </source>
</evidence>
<dbReference type="EMBL" id="JAEHJZ010000034">
    <property type="protein sequence ID" value="MBJ7881736.1"/>
    <property type="molecule type" value="Genomic_DNA"/>
</dbReference>